<protein>
    <recommendedName>
        <fullName evidence="3">Centromere-localized protein 2</fullName>
    </recommendedName>
</protein>
<evidence type="ECO:0008006" key="3">
    <source>
        <dbReference type="Google" id="ProtNLM"/>
    </source>
</evidence>
<accession>A0A229Y694</accession>
<dbReference type="InterPro" id="IPR018565">
    <property type="entry name" value="Nkp2/Cnl2"/>
</dbReference>
<proteinExistence type="predicted"/>
<dbReference type="OMA" id="REQDMDR"/>
<name>A0A229Y694_ASPFM</name>
<dbReference type="GO" id="GO:0031511">
    <property type="term" value="C:Mis6-Sim4 complex"/>
    <property type="evidence" value="ECO:0007669"/>
    <property type="project" value="TreeGrafter"/>
</dbReference>
<dbReference type="PANTHER" id="PTHR28064:SF1">
    <property type="entry name" value="INNER KINETOCHORE SUBUNIT NKP2"/>
    <property type="match status" value="1"/>
</dbReference>
<gene>
    <name evidence="1" type="ORF">KXV57_006748</name>
</gene>
<dbReference type="Pfam" id="PF09447">
    <property type="entry name" value="Cnl2_NKP2"/>
    <property type="match status" value="1"/>
</dbReference>
<evidence type="ECO:0000313" key="1">
    <source>
        <dbReference type="EMBL" id="KAH1910886.1"/>
    </source>
</evidence>
<sequence length="198" mass="21950">MAPSEASILSNFLLSPASLPTIISLQQFTELFPKKLRAHPHIRVLYRELQQLREQDMDTVNGNIDQEVRQAETQKAELRKKIMKNGVDGMEENDRREMDMDVQLFGQGVNAASSEYHSISSLLSAMETACSNIEHEISQVDQEAANVLTGLSATVGELSDLRYGKMQGPAGSSGEEMVKEAIDGLEHLEQACNRKTSQ</sequence>
<dbReference type="Proteomes" id="UP000813423">
    <property type="component" value="Unassembled WGS sequence"/>
</dbReference>
<organism evidence="1 2">
    <name type="scientific">Aspergillus fumigatus</name>
    <name type="common">Neosartorya fumigata</name>
    <dbReference type="NCBI Taxonomy" id="746128"/>
    <lineage>
        <taxon>Eukaryota</taxon>
        <taxon>Fungi</taxon>
        <taxon>Dikarya</taxon>
        <taxon>Ascomycota</taxon>
        <taxon>Pezizomycotina</taxon>
        <taxon>Eurotiomycetes</taxon>
        <taxon>Eurotiomycetidae</taxon>
        <taxon>Eurotiales</taxon>
        <taxon>Aspergillaceae</taxon>
        <taxon>Aspergillus</taxon>
        <taxon>Aspergillus subgen. Fumigati</taxon>
    </lineage>
</organism>
<dbReference type="EMBL" id="JAIBSC010000005">
    <property type="protein sequence ID" value="KAH1910886.1"/>
    <property type="molecule type" value="Genomic_DNA"/>
</dbReference>
<dbReference type="PANTHER" id="PTHR28064">
    <property type="entry name" value="INNER KINETOCHORE SUBUNIT NKP2"/>
    <property type="match status" value="1"/>
</dbReference>
<dbReference type="AlphaFoldDB" id="A0A229Y694"/>
<dbReference type="GO" id="GO:0007059">
    <property type="term" value="P:chromosome segregation"/>
    <property type="evidence" value="ECO:0007669"/>
    <property type="project" value="TreeGrafter"/>
</dbReference>
<reference evidence="1" key="1">
    <citation type="submission" date="2021-08" db="EMBL/GenBank/DDBJ databases">
        <title>Global Aspergillus fumigatus from environmental and clinical sources.</title>
        <authorList>
            <person name="Barber A."/>
            <person name="Sae-Ong T."/>
        </authorList>
    </citation>
    <scope>NUCLEOTIDE SEQUENCE</scope>
    <source>
        <strain evidence="1">NRZ-2016-071</strain>
    </source>
</reference>
<comment type="caution">
    <text evidence="1">The sequence shown here is derived from an EMBL/GenBank/DDBJ whole genome shotgun (WGS) entry which is preliminary data.</text>
</comment>
<evidence type="ECO:0000313" key="2">
    <source>
        <dbReference type="Proteomes" id="UP000813423"/>
    </source>
</evidence>